<evidence type="ECO:0000256" key="7">
    <source>
        <dbReference type="ARBA" id="ARBA00022764"/>
    </source>
</evidence>
<organism evidence="13 14">
    <name type="scientific">Stappia sediminis</name>
    <dbReference type="NCBI Taxonomy" id="2692190"/>
    <lineage>
        <taxon>Bacteria</taxon>
        <taxon>Pseudomonadati</taxon>
        <taxon>Pseudomonadota</taxon>
        <taxon>Alphaproteobacteria</taxon>
        <taxon>Hyphomicrobiales</taxon>
        <taxon>Stappiaceae</taxon>
        <taxon>Stappia</taxon>
    </lineage>
</organism>
<keyword evidence="11" id="KW-1015">Disulfide bond</keyword>
<dbReference type="GO" id="GO:0042597">
    <property type="term" value="C:periplasmic space"/>
    <property type="evidence" value="ECO:0007669"/>
    <property type="project" value="UniProtKB-SubCell"/>
</dbReference>
<dbReference type="InterPro" id="IPR050492">
    <property type="entry name" value="Bact_metal-bind_prot9"/>
</dbReference>
<keyword evidence="4 12" id="KW-0813">Transport</keyword>
<keyword evidence="7" id="KW-0574">Periplasm</keyword>
<comment type="similarity">
    <text evidence="2 12">Belongs to the bacterial solute-binding protein 9 family.</text>
</comment>
<comment type="caution">
    <text evidence="13">The sequence shown here is derived from an EMBL/GenBank/DDBJ whole genome shotgun (WGS) entry which is preliminary data.</text>
</comment>
<proteinExistence type="inferred from homology"/>
<evidence type="ECO:0000313" key="14">
    <source>
        <dbReference type="Proteomes" id="UP000433101"/>
    </source>
</evidence>
<dbReference type="GO" id="GO:0006829">
    <property type="term" value="P:zinc ion transport"/>
    <property type="evidence" value="ECO:0007669"/>
    <property type="project" value="UniProtKB-KW"/>
</dbReference>
<evidence type="ECO:0000256" key="1">
    <source>
        <dbReference type="ARBA" id="ARBA00004418"/>
    </source>
</evidence>
<evidence type="ECO:0000256" key="12">
    <source>
        <dbReference type="RuleBase" id="RU003512"/>
    </source>
</evidence>
<dbReference type="Pfam" id="PF01297">
    <property type="entry name" value="ZnuA"/>
    <property type="match status" value="1"/>
</dbReference>
<dbReference type="PANTHER" id="PTHR42953:SF3">
    <property type="entry name" value="HIGH-AFFINITY ZINC UPTAKE SYSTEM PROTEIN ZNUA"/>
    <property type="match status" value="1"/>
</dbReference>
<dbReference type="Gene3D" id="3.40.50.1980">
    <property type="entry name" value="Nitrogenase molybdenum iron protein domain"/>
    <property type="match status" value="2"/>
</dbReference>
<reference evidence="13 14" key="1">
    <citation type="submission" date="2019-12" db="EMBL/GenBank/DDBJ databases">
        <authorList>
            <person name="Li M."/>
        </authorList>
    </citation>
    <scope>NUCLEOTIDE SEQUENCE [LARGE SCALE GENOMIC DNA]</scope>
    <source>
        <strain evidence="13 14">GBMRC 2046</strain>
    </source>
</reference>
<dbReference type="InterPro" id="IPR035520">
    <property type="entry name" value="ZnuA"/>
</dbReference>
<gene>
    <name evidence="13" type="ORF">GR183_11365</name>
</gene>
<evidence type="ECO:0000256" key="6">
    <source>
        <dbReference type="ARBA" id="ARBA00022729"/>
    </source>
</evidence>
<dbReference type="RefSeq" id="WP_160775675.1">
    <property type="nucleotide sequence ID" value="NZ_WUMV01000003.1"/>
</dbReference>
<keyword evidence="6" id="KW-0732">Signal</keyword>
<dbReference type="SUPFAM" id="SSF53807">
    <property type="entry name" value="Helical backbone' metal receptor"/>
    <property type="match status" value="1"/>
</dbReference>
<keyword evidence="8" id="KW-0862">Zinc</keyword>
<evidence type="ECO:0000256" key="5">
    <source>
        <dbReference type="ARBA" id="ARBA00022723"/>
    </source>
</evidence>
<name>A0A7X3LUT5_9HYPH</name>
<evidence type="ECO:0000256" key="10">
    <source>
        <dbReference type="ARBA" id="ARBA00023065"/>
    </source>
</evidence>
<sequence>MNSPLLPLVWEAKSARRTLFASKSLVFAAFGIFLAATVQAGSAPKVVASIKPLHSLVAGVMQGVGAPGLIVEGAGSPHSYSLKPSDAAELESADLVFWAGPDLEAFLESPIDVLGRNAKVVALSEAHGLKLLPPREGGEFEAHDHEDDDHDLEHQGADMHFWLYPLNARAMVREIEEALSKIDAGNADLYAKNAERLEEELYKLDAEIRGILAPVAGKPYVVFHDGYQYFEKHYGLNAIGSISVSPEAIPGAQRVTEMQGKVKELGAVCVFSEPQFEPRLVAVIAEGSDARSGVLDPLGAGLADGPDQYFELMRNLAESLAECLAGEG</sequence>
<evidence type="ECO:0000256" key="11">
    <source>
        <dbReference type="ARBA" id="ARBA00023157"/>
    </source>
</evidence>
<dbReference type="CDD" id="cd01019">
    <property type="entry name" value="ZnuA"/>
    <property type="match status" value="1"/>
</dbReference>
<keyword evidence="10" id="KW-0406">Ion transport</keyword>
<dbReference type="GO" id="GO:0046872">
    <property type="term" value="F:metal ion binding"/>
    <property type="evidence" value="ECO:0007669"/>
    <property type="project" value="UniProtKB-KW"/>
</dbReference>
<keyword evidence="14" id="KW-1185">Reference proteome</keyword>
<dbReference type="EMBL" id="WUMV01000003">
    <property type="protein sequence ID" value="MXN65501.1"/>
    <property type="molecule type" value="Genomic_DNA"/>
</dbReference>
<keyword evidence="5" id="KW-0479">Metal-binding</keyword>
<dbReference type="AlphaFoldDB" id="A0A7X3LUT5"/>
<accession>A0A7X3LUT5</accession>
<evidence type="ECO:0000256" key="4">
    <source>
        <dbReference type="ARBA" id="ARBA00022448"/>
    </source>
</evidence>
<evidence type="ECO:0000256" key="8">
    <source>
        <dbReference type="ARBA" id="ARBA00022833"/>
    </source>
</evidence>
<keyword evidence="9" id="KW-0864">Zinc transport</keyword>
<dbReference type="GO" id="GO:0007155">
    <property type="term" value="P:cell adhesion"/>
    <property type="evidence" value="ECO:0007669"/>
    <property type="project" value="InterPro"/>
</dbReference>
<dbReference type="InterPro" id="IPR006127">
    <property type="entry name" value="ZnuA-like"/>
</dbReference>
<protein>
    <recommendedName>
        <fullName evidence="3">High-affinity zinc uptake system protein ZnuA</fullName>
    </recommendedName>
</protein>
<evidence type="ECO:0000313" key="13">
    <source>
        <dbReference type="EMBL" id="MXN65501.1"/>
    </source>
</evidence>
<comment type="subcellular location">
    <subcellularLocation>
        <location evidence="1">Periplasm</location>
    </subcellularLocation>
</comment>
<evidence type="ECO:0000256" key="9">
    <source>
        <dbReference type="ARBA" id="ARBA00022906"/>
    </source>
</evidence>
<dbReference type="PRINTS" id="PR00690">
    <property type="entry name" value="ADHESNFAMILY"/>
</dbReference>
<evidence type="ECO:0000256" key="3">
    <source>
        <dbReference type="ARBA" id="ARBA00015915"/>
    </source>
</evidence>
<dbReference type="InterPro" id="IPR006128">
    <property type="entry name" value="Lipoprotein_PsaA-like"/>
</dbReference>
<evidence type="ECO:0000256" key="2">
    <source>
        <dbReference type="ARBA" id="ARBA00011028"/>
    </source>
</evidence>
<dbReference type="PANTHER" id="PTHR42953">
    <property type="entry name" value="HIGH-AFFINITY ZINC UPTAKE SYSTEM PROTEIN ZNUA-RELATED"/>
    <property type="match status" value="1"/>
</dbReference>
<dbReference type="Proteomes" id="UP000433101">
    <property type="component" value="Unassembled WGS sequence"/>
</dbReference>